<feature type="region of interest" description="Disordered" evidence="1">
    <location>
        <begin position="219"/>
        <end position="287"/>
    </location>
</feature>
<evidence type="ECO:0000256" key="1">
    <source>
        <dbReference type="SAM" id="MobiDB-lite"/>
    </source>
</evidence>
<organism evidence="2 3">
    <name type="scientific">Albula glossodonta</name>
    <name type="common">roundjaw bonefish</name>
    <dbReference type="NCBI Taxonomy" id="121402"/>
    <lineage>
        <taxon>Eukaryota</taxon>
        <taxon>Metazoa</taxon>
        <taxon>Chordata</taxon>
        <taxon>Craniata</taxon>
        <taxon>Vertebrata</taxon>
        <taxon>Euteleostomi</taxon>
        <taxon>Actinopterygii</taxon>
        <taxon>Neopterygii</taxon>
        <taxon>Teleostei</taxon>
        <taxon>Albuliformes</taxon>
        <taxon>Albulidae</taxon>
        <taxon>Albula</taxon>
    </lineage>
</organism>
<keyword evidence="3" id="KW-1185">Reference proteome</keyword>
<dbReference type="PANTHER" id="PTHR22442:SF4">
    <property type="entry name" value="PROTEIN FAM169BP"/>
    <property type="match status" value="1"/>
</dbReference>
<feature type="compositionally biased region" description="Basic and acidic residues" evidence="1">
    <location>
        <begin position="229"/>
        <end position="244"/>
    </location>
</feature>
<reference evidence="2" key="1">
    <citation type="thesis" date="2021" institute="BYU ScholarsArchive" country="Provo, UT, USA">
        <title>Applications of and Algorithms for Genome Assembly and Genomic Analyses with an Emphasis on Marine Teleosts.</title>
        <authorList>
            <person name="Pickett B.D."/>
        </authorList>
    </citation>
    <scope>NUCLEOTIDE SEQUENCE</scope>
    <source>
        <strain evidence="2">HI-2016</strain>
    </source>
</reference>
<feature type="compositionally biased region" description="Polar residues" evidence="1">
    <location>
        <begin position="219"/>
        <end position="228"/>
    </location>
</feature>
<dbReference type="AlphaFoldDB" id="A0A8T2NT97"/>
<sequence>MESLSKGVHLPEQNYPVDISFLDYNTLRKSTEDFMACLETNSPSDNWLVLPSGAKAKVTHSNIGRLSLYDDGDPLHTVLALYAPECDSHVVALYLSGKWWMVNDVLKTSNTSRSGLITVQSVGERVVLFLLSQVIFGVLERPPDENIYFSPHPAREVAKILWQDGAASGFYTVKQKVCRKYLQLHEKDRDRLYEAEAPGGWAQRRNVWLSIQLGCHSTNNSNHEQNLSEGKRESKMASDEEKLQVPDCQNAASMDAICKPQRNSSWKRKGETEEKDSEHSKQARMLN</sequence>
<dbReference type="EMBL" id="JAFBMS010000040">
    <property type="protein sequence ID" value="KAG9340758.1"/>
    <property type="molecule type" value="Genomic_DNA"/>
</dbReference>
<name>A0A8T2NT97_9TELE</name>
<accession>A0A8T2NT97</accession>
<proteinExistence type="predicted"/>
<dbReference type="Proteomes" id="UP000824540">
    <property type="component" value="Unassembled WGS sequence"/>
</dbReference>
<feature type="compositionally biased region" description="Basic and acidic residues" evidence="1">
    <location>
        <begin position="268"/>
        <end position="281"/>
    </location>
</feature>
<dbReference type="InterPro" id="IPR029625">
    <property type="entry name" value="FAM169"/>
</dbReference>
<dbReference type="PANTHER" id="PTHR22442">
    <property type="match status" value="1"/>
</dbReference>
<comment type="caution">
    <text evidence="2">The sequence shown here is derived from an EMBL/GenBank/DDBJ whole genome shotgun (WGS) entry which is preliminary data.</text>
</comment>
<evidence type="ECO:0000313" key="3">
    <source>
        <dbReference type="Proteomes" id="UP000824540"/>
    </source>
</evidence>
<evidence type="ECO:0000313" key="2">
    <source>
        <dbReference type="EMBL" id="KAG9340758.1"/>
    </source>
</evidence>
<dbReference type="OrthoDB" id="8954808at2759"/>
<protein>
    <recommendedName>
        <fullName evidence="4">Protein FAM169B</fullName>
    </recommendedName>
</protein>
<evidence type="ECO:0008006" key="4">
    <source>
        <dbReference type="Google" id="ProtNLM"/>
    </source>
</evidence>
<gene>
    <name evidence="2" type="ORF">JZ751_020350</name>
</gene>